<gene>
    <name evidence="2" type="ORF">KC19_4G042400</name>
</gene>
<evidence type="ECO:0000256" key="1">
    <source>
        <dbReference type="SAM" id="SignalP"/>
    </source>
</evidence>
<keyword evidence="3" id="KW-1185">Reference proteome</keyword>
<dbReference type="AlphaFoldDB" id="A0A8T0I6R2"/>
<evidence type="ECO:0000313" key="3">
    <source>
        <dbReference type="Proteomes" id="UP000822688"/>
    </source>
</evidence>
<feature type="chain" id="PRO_5035841401" evidence="1">
    <location>
        <begin position="25"/>
        <end position="338"/>
    </location>
</feature>
<dbReference type="EMBL" id="CM026424">
    <property type="protein sequence ID" value="KAG0578685.1"/>
    <property type="molecule type" value="Genomic_DNA"/>
</dbReference>
<sequence length="338" mass="36284">MSRQTLLLCVFAVLLQWQPWSVVSAGMAPPKGYSMGFTATIGRGTQKYVCNRGSWIKTGSSADLIGSNGKKLGSYGSVYDAQTGKSTYYWTIINSAGGYYESGQAKSGLQAKAVKTAKVFSSAVIEYLAIVKVHRGAGDASQVAFVSLSGTKGGMPPRSALCTSHGSTSGIPFKGTFTFYNQDRQPPQVPASLTPKGTFLQMAFLDGKITYMFAQGRWRYVGIFATIYDVAGGVVLGKFGTVSKADRFGSKVFIKYNNPNGFWLYGQLCAKPVRMDADGFAWQLMKITTSGGVVSPMGKYTQVLMGSTIGGLAPRIAAKTDGMTWSPPFTAQMYMYTA</sequence>
<dbReference type="Proteomes" id="UP000822688">
    <property type="component" value="Chromosome 4"/>
</dbReference>
<name>A0A8T0I6R2_CERPU</name>
<organism evidence="2 3">
    <name type="scientific">Ceratodon purpureus</name>
    <name type="common">Fire moss</name>
    <name type="synonym">Dicranum purpureum</name>
    <dbReference type="NCBI Taxonomy" id="3225"/>
    <lineage>
        <taxon>Eukaryota</taxon>
        <taxon>Viridiplantae</taxon>
        <taxon>Streptophyta</taxon>
        <taxon>Embryophyta</taxon>
        <taxon>Bryophyta</taxon>
        <taxon>Bryophytina</taxon>
        <taxon>Bryopsida</taxon>
        <taxon>Dicranidae</taxon>
        <taxon>Pseudoditrichales</taxon>
        <taxon>Ditrichaceae</taxon>
        <taxon>Ceratodon</taxon>
    </lineage>
</organism>
<feature type="signal peptide" evidence="1">
    <location>
        <begin position="1"/>
        <end position="24"/>
    </location>
</feature>
<reference evidence="2" key="1">
    <citation type="submission" date="2020-06" db="EMBL/GenBank/DDBJ databases">
        <title>WGS assembly of Ceratodon purpureus strain R40.</title>
        <authorList>
            <person name="Carey S.B."/>
            <person name="Jenkins J."/>
            <person name="Shu S."/>
            <person name="Lovell J.T."/>
            <person name="Sreedasyam A."/>
            <person name="Maumus F."/>
            <person name="Tiley G.P."/>
            <person name="Fernandez-Pozo N."/>
            <person name="Barry K."/>
            <person name="Chen C."/>
            <person name="Wang M."/>
            <person name="Lipzen A."/>
            <person name="Daum C."/>
            <person name="Saski C.A."/>
            <person name="Payton A.C."/>
            <person name="Mcbreen J.C."/>
            <person name="Conrad R.E."/>
            <person name="Kollar L.M."/>
            <person name="Olsson S."/>
            <person name="Huttunen S."/>
            <person name="Landis J.B."/>
            <person name="Wickett N.J."/>
            <person name="Johnson M.G."/>
            <person name="Rensing S.A."/>
            <person name="Grimwood J."/>
            <person name="Schmutz J."/>
            <person name="Mcdaniel S.F."/>
        </authorList>
    </citation>
    <scope>NUCLEOTIDE SEQUENCE</scope>
    <source>
        <strain evidence="2">R40</strain>
    </source>
</reference>
<evidence type="ECO:0000313" key="2">
    <source>
        <dbReference type="EMBL" id="KAG0578685.1"/>
    </source>
</evidence>
<dbReference type="PANTHER" id="PTHR35567:SF12">
    <property type="match status" value="1"/>
</dbReference>
<comment type="caution">
    <text evidence="2">The sequence shown here is derived from an EMBL/GenBank/DDBJ whole genome shotgun (WGS) entry which is preliminary data.</text>
</comment>
<keyword evidence="1" id="KW-0732">Signal</keyword>
<proteinExistence type="predicted"/>
<dbReference type="PANTHER" id="PTHR35567">
    <property type="entry name" value="MALATE DEHYDROGENASE (AFU_ORTHOLOGUE AFUA_2G13800)"/>
    <property type="match status" value="1"/>
</dbReference>
<accession>A0A8T0I6R2</accession>
<protein>
    <submittedName>
        <fullName evidence="2">Uncharacterized protein</fullName>
    </submittedName>
</protein>